<dbReference type="Gene3D" id="6.10.140.1320">
    <property type="match status" value="1"/>
</dbReference>
<dbReference type="PANTHER" id="PTHR12297">
    <property type="entry name" value="HYPOXIA-INDUCBILE GENE 1 HIG1 -RELATED"/>
    <property type="match status" value="1"/>
</dbReference>
<evidence type="ECO:0000256" key="7">
    <source>
        <dbReference type="SAM" id="Phobius"/>
    </source>
</evidence>
<feature type="domain" description="HIG1" evidence="8">
    <location>
        <begin position="30"/>
        <end position="121"/>
    </location>
</feature>
<feature type="compositionally biased region" description="Low complexity" evidence="6">
    <location>
        <begin position="8"/>
        <end position="21"/>
    </location>
</feature>
<dbReference type="PROSITE" id="PS51503">
    <property type="entry name" value="HIG1"/>
    <property type="match status" value="1"/>
</dbReference>
<dbReference type="EMBL" id="VRMN01000001">
    <property type="protein sequence ID" value="KAA8497871.1"/>
    <property type="molecule type" value="Genomic_DNA"/>
</dbReference>
<evidence type="ECO:0000256" key="6">
    <source>
        <dbReference type="SAM" id="MobiDB-lite"/>
    </source>
</evidence>
<keyword evidence="10" id="KW-1185">Reference proteome</keyword>
<dbReference type="InterPro" id="IPR007667">
    <property type="entry name" value="Hypoxia_induced_domain"/>
</dbReference>
<reference evidence="10" key="1">
    <citation type="journal article" date="2019" name="Nat. Commun.">
        <title>Expansion of phycobilisome linker gene families in mesophilic red algae.</title>
        <authorList>
            <person name="Lee J."/>
            <person name="Kim D."/>
            <person name="Bhattacharya D."/>
            <person name="Yoon H.S."/>
        </authorList>
    </citation>
    <scope>NUCLEOTIDE SEQUENCE [LARGE SCALE GENOMIC DNA]</scope>
    <source>
        <strain evidence="10">CCMP 1328</strain>
    </source>
</reference>
<name>A0A5J4Z1Z0_PORPP</name>
<comment type="caution">
    <text evidence="9">The sequence shown here is derived from an EMBL/GenBank/DDBJ whole genome shotgun (WGS) entry which is preliminary data.</text>
</comment>
<evidence type="ECO:0000256" key="1">
    <source>
        <dbReference type="ARBA" id="ARBA00004325"/>
    </source>
</evidence>
<organism evidence="9 10">
    <name type="scientific">Porphyridium purpureum</name>
    <name type="common">Red alga</name>
    <name type="synonym">Porphyridium cruentum</name>
    <dbReference type="NCBI Taxonomy" id="35688"/>
    <lineage>
        <taxon>Eukaryota</taxon>
        <taxon>Rhodophyta</taxon>
        <taxon>Bangiophyceae</taxon>
        <taxon>Porphyridiales</taxon>
        <taxon>Porphyridiaceae</taxon>
        <taxon>Porphyridium</taxon>
    </lineage>
</organism>
<proteinExistence type="predicted"/>
<evidence type="ECO:0000256" key="3">
    <source>
        <dbReference type="ARBA" id="ARBA00022989"/>
    </source>
</evidence>
<protein>
    <submittedName>
        <fullName evidence="9">Respiratory supercomplex factor 1, mitochondrial</fullName>
    </submittedName>
</protein>
<feature type="region of interest" description="Disordered" evidence="6">
    <location>
        <begin position="1"/>
        <end position="21"/>
    </location>
</feature>
<dbReference type="OrthoDB" id="6604018at2759"/>
<dbReference type="GO" id="GO:0031966">
    <property type="term" value="C:mitochondrial membrane"/>
    <property type="evidence" value="ECO:0007669"/>
    <property type="project" value="UniProtKB-SubCell"/>
</dbReference>
<feature type="transmembrane region" description="Helical" evidence="7">
    <location>
        <begin position="58"/>
        <end position="75"/>
    </location>
</feature>
<sequence length="130" mass="13785">MGERPSGAPEDAAPAAPAAPAPVRVEMFMEQEPPRGFIAPDVTKLNDRKMELAKKNPLVLVGTGVTCFVLARGLVAMRRGDSRTSQLMMRGRVAAQGFTVAVLAASAAYVSYREKQATAAPEAEIAEEKA</sequence>
<dbReference type="InterPro" id="IPR050355">
    <property type="entry name" value="RCF1"/>
</dbReference>
<dbReference type="Pfam" id="PF04588">
    <property type="entry name" value="HIG_1_N"/>
    <property type="match status" value="1"/>
</dbReference>
<dbReference type="AlphaFoldDB" id="A0A5J4Z1Z0"/>
<accession>A0A5J4Z1Z0</accession>
<evidence type="ECO:0000256" key="5">
    <source>
        <dbReference type="ARBA" id="ARBA00023136"/>
    </source>
</evidence>
<dbReference type="Proteomes" id="UP000324585">
    <property type="component" value="Unassembled WGS sequence"/>
</dbReference>
<evidence type="ECO:0000313" key="10">
    <source>
        <dbReference type="Proteomes" id="UP000324585"/>
    </source>
</evidence>
<keyword evidence="2 7" id="KW-0812">Transmembrane</keyword>
<gene>
    <name evidence="9" type="ORF">FVE85_5456</name>
</gene>
<evidence type="ECO:0000313" key="9">
    <source>
        <dbReference type="EMBL" id="KAA8497871.1"/>
    </source>
</evidence>
<dbReference type="PANTHER" id="PTHR12297:SF3">
    <property type="entry name" value="HIG1 DOMAIN FAMILY MEMBER 1A"/>
    <property type="match status" value="1"/>
</dbReference>
<keyword evidence="3 7" id="KW-1133">Transmembrane helix</keyword>
<evidence type="ECO:0000256" key="2">
    <source>
        <dbReference type="ARBA" id="ARBA00022692"/>
    </source>
</evidence>
<keyword evidence="5 7" id="KW-0472">Membrane</keyword>
<feature type="transmembrane region" description="Helical" evidence="7">
    <location>
        <begin position="95"/>
        <end position="112"/>
    </location>
</feature>
<keyword evidence="4" id="KW-0496">Mitochondrion</keyword>
<evidence type="ECO:0000256" key="4">
    <source>
        <dbReference type="ARBA" id="ARBA00023128"/>
    </source>
</evidence>
<evidence type="ECO:0000259" key="8">
    <source>
        <dbReference type="PROSITE" id="PS51503"/>
    </source>
</evidence>
<comment type="subcellular location">
    <subcellularLocation>
        <location evidence="1">Mitochondrion membrane</location>
    </subcellularLocation>
</comment>